<evidence type="ECO:0000313" key="2">
    <source>
        <dbReference type="EMBL" id="PPK56443.1"/>
    </source>
</evidence>
<dbReference type="Pfam" id="PF09650">
    <property type="entry name" value="PHA_gran_rgn"/>
    <property type="match status" value="1"/>
</dbReference>
<gene>
    <name evidence="2" type="ORF">B0H24_1001142</name>
    <name evidence="1" type="ORF">BY455_101142</name>
</gene>
<accession>A0A2S6GAU5</accession>
<evidence type="ECO:0000313" key="3">
    <source>
        <dbReference type="Proteomes" id="UP000239446"/>
    </source>
</evidence>
<reference evidence="2 3" key="2">
    <citation type="submission" date="2018-02" db="EMBL/GenBank/DDBJ databases">
        <title>Subsurface microbial communities from deep shales in Ohio and West Virginia, USA.</title>
        <authorList>
            <person name="Wrighton K."/>
        </authorList>
    </citation>
    <scope>NUCLEOTIDE SEQUENCE [LARGE SCALE GENOMIC DNA]</scope>
    <source>
        <strain evidence="2 3">UTICA-S1B9</strain>
    </source>
</reference>
<dbReference type="AlphaFoldDB" id="A0A2S6GAU5"/>
<dbReference type="RefSeq" id="WP_104414708.1">
    <property type="nucleotide sequence ID" value="NZ_PTIT01000001.1"/>
</dbReference>
<dbReference type="NCBIfam" id="TIGR02610">
    <property type="entry name" value="PHA_gran_rgn"/>
    <property type="match status" value="1"/>
</dbReference>
<organism evidence="2 3">
    <name type="scientific">Marinobacter persicus</name>
    <dbReference type="NCBI Taxonomy" id="930118"/>
    <lineage>
        <taxon>Bacteria</taxon>
        <taxon>Pseudomonadati</taxon>
        <taxon>Pseudomonadota</taxon>
        <taxon>Gammaproteobacteria</taxon>
        <taxon>Pseudomonadales</taxon>
        <taxon>Marinobacteraceae</taxon>
        <taxon>Marinobacter</taxon>
    </lineage>
</organism>
<keyword evidence="4" id="KW-1185">Reference proteome</keyword>
<dbReference type="InterPro" id="IPR013433">
    <property type="entry name" value="PHA_gran_rgn"/>
</dbReference>
<dbReference type="EMBL" id="PTIT01000001">
    <property type="protein sequence ID" value="PPK53629.1"/>
    <property type="molecule type" value="Genomic_DNA"/>
</dbReference>
<dbReference type="Proteomes" id="UP000239446">
    <property type="component" value="Unassembled WGS sequence"/>
</dbReference>
<dbReference type="OrthoDB" id="287584at2"/>
<dbReference type="Proteomes" id="UP000239648">
    <property type="component" value="Unassembled WGS sequence"/>
</dbReference>
<dbReference type="EMBL" id="PTIU01000001">
    <property type="protein sequence ID" value="PPK56443.1"/>
    <property type="molecule type" value="Genomic_DNA"/>
</dbReference>
<sequence>MSVIDIHRTHSLNKEEARSAAEGLAKNLASKFDMHYHWEGDSLKFERSGVKGLVDIAETDLHIRVELGMMLRPFKPKIEEEIQARLDRVIAA</sequence>
<comment type="caution">
    <text evidence="2">The sequence shown here is derived from an EMBL/GenBank/DDBJ whole genome shotgun (WGS) entry which is preliminary data.</text>
</comment>
<name>A0A2S6GAU5_9GAMM</name>
<protein>
    <submittedName>
        <fullName evidence="1 2">Polyhydroxyalkanoate system protein</fullName>
    </submittedName>
</protein>
<evidence type="ECO:0000313" key="4">
    <source>
        <dbReference type="Proteomes" id="UP000239648"/>
    </source>
</evidence>
<reference evidence="1 4" key="1">
    <citation type="submission" date="2018-02" db="EMBL/GenBank/DDBJ databases">
        <title>Deep subsurface shale carbon reservoir microbial communities from Ohio and West Virginia, USA.</title>
        <authorList>
            <person name="Wrighton K."/>
        </authorList>
    </citation>
    <scope>NUCLEOTIDE SEQUENCE [LARGE SCALE GENOMIC DNA]</scope>
    <source>
        <strain evidence="1 4">UTICA-S1B6</strain>
    </source>
</reference>
<proteinExistence type="predicted"/>
<evidence type="ECO:0000313" key="1">
    <source>
        <dbReference type="EMBL" id="PPK53629.1"/>
    </source>
</evidence>